<dbReference type="InterPro" id="IPR015896">
    <property type="entry name" value="4pyrrol_synth_GluRdtase_dimer"/>
</dbReference>
<dbReference type="GO" id="GO:0008883">
    <property type="term" value="F:glutamyl-tRNA reductase activity"/>
    <property type="evidence" value="ECO:0007669"/>
    <property type="project" value="UniProtKB-EC"/>
</dbReference>
<evidence type="ECO:0000256" key="3">
    <source>
        <dbReference type="ARBA" id="ARBA00012970"/>
    </source>
</evidence>
<evidence type="ECO:0000259" key="10">
    <source>
        <dbReference type="Pfam" id="PF05201"/>
    </source>
</evidence>
<dbReference type="Gene3D" id="3.40.50.720">
    <property type="entry name" value="NAD(P)-binding Rossmann-like Domain"/>
    <property type="match status" value="1"/>
</dbReference>
<evidence type="ECO:0000256" key="2">
    <source>
        <dbReference type="ARBA" id="ARBA00005916"/>
    </source>
</evidence>
<dbReference type="InterPro" id="IPR036291">
    <property type="entry name" value="NAD(P)-bd_dom_sf"/>
</dbReference>
<evidence type="ECO:0000256" key="5">
    <source>
        <dbReference type="ARBA" id="ARBA00023002"/>
    </source>
</evidence>
<evidence type="ECO:0000256" key="7">
    <source>
        <dbReference type="ARBA" id="ARBA00047464"/>
    </source>
</evidence>
<dbReference type="Proteomes" id="UP001153076">
    <property type="component" value="Unassembled WGS sequence"/>
</dbReference>
<name>A0A9Q1Q4N9_9CARY</name>
<dbReference type="InterPro" id="IPR006151">
    <property type="entry name" value="Shikm_DH/Glu-tRNA_Rdtase"/>
</dbReference>
<keyword evidence="4" id="KW-0521">NADP</keyword>
<dbReference type="SUPFAM" id="SSF69742">
    <property type="entry name" value="Glutamyl tRNA-reductase catalytic, N-terminal domain"/>
    <property type="match status" value="1"/>
</dbReference>
<dbReference type="InterPro" id="IPR000343">
    <property type="entry name" value="4pyrrol_synth_GluRdtase"/>
</dbReference>
<dbReference type="OrthoDB" id="424281at2759"/>
<feature type="domain" description="Quinate/shikimate 5-dehydrogenase/glutamyl-tRNA reductase" evidence="9">
    <location>
        <begin position="107"/>
        <end position="153"/>
    </location>
</feature>
<evidence type="ECO:0000256" key="1">
    <source>
        <dbReference type="ARBA" id="ARBA00005059"/>
    </source>
</evidence>
<evidence type="ECO:0000256" key="4">
    <source>
        <dbReference type="ARBA" id="ARBA00022857"/>
    </source>
</evidence>
<evidence type="ECO:0000259" key="9">
    <source>
        <dbReference type="Pfam" id="PF01488"/>
    </source>
</evidence>
<feature type="domain" description="Glutamyl-tRNA reductase N-terminal" evidence="10">
    <location>
        <begin position="10"/>
        <end position="92"/>
    </location>
</feature>
<accession>A0A9Q1Q4N9</accession>
<reference evidence="11" key="1">
    <citation type="submission" date="2022-04" db="EMBL/GenBank/DDBJ databases">
        <title>Carnegiea gigantea Genome sequencing and assembly v2.</title>
        <authorList>
            <person name="Copetti D."/>
            <person name="Sanderson M.J."/>
            <person name="Burquez A."/>
            <person name="Wojciechowski M.F."/>
        </authorList>
    </citation>
    <scope>NUCLEOTIDE SEQUENCE</scope>
    <source>
        <strain evidence="11">SGP5-SGP5p</strain>
        <tissue evidence="11">Aerial part</tissue>
    </source>
</reference>
<comment type="caution">
    <text evidence="11">The sequence shown here is derived from an EMBL/GenBank/DDBJ whole genome shotgun (WGS) entry which is preliminary data.</text>
</comment>
<feature type="domain" description="Tetrapyrrole biosynthesis glutamyl-tRNA reductase dimerisation" evidence="8">
    <location>
        <begin position="223"/>
        <end position="306"/>
    </location>
</feature>
<comment type="pathway">
    <text evidence="1">Porphyrin-containing compound metabolism; protoporphyrin-IX biosynthesis; 5-aminolevulinate from L-glutamyl-tRNA(Glu): step 1/2.</text>
</comment>
<evidence type="ECO:0000259" key="8">
    <source>
        <dbReference type="Pfam" id="PF00745"/>
    </source>
</evidence>
<proteinExistence type="inferred from homology"/>
<keyword evidence="12" id="KW-1185">Reference proteome</keyword>
<dbReference type="SUPFAM" id="SSF51735">
    <property type="entry name" value="NAD(P)-binding Rossmann-fold domains"/>
    <property type="match status" value="1"/>
</dbReference>
<protein>
    <recommendedName>
        <fullName evidence="3">glutamyl-tRNA reductase</fullName>
        <ecNumber evidence="3">1.2.1.70</ecNumber>
    </recommendedName>
</protein>
<dbReference type="Pfam" id="PF05201">
    <property type="entry name" value="GlutR_N"/>
    <property type="match status" value="1"/>
</dbReference>
<dbReference type="SUPFAM" id="SSF69075">
    <property type="entry name" value="Glutamyl tRNA-reductase dimerization domain"/>
    <property type="match status" value="1"/>
</dbReference>
<comment type="catalytic activity">
    <reaction evidence="7">
        <text>(S)-4-amino-5-oxopentanoate + tRNA(Glu) + NADP(+) = L-glutamyl-tRNA(Glu) + NADPH + H(+)</text>
        <dbReference type="Rhea" id="RHEA:12344"/>
        <dbReference type="Rhea" id="RHEA-COMP:9663"/>
        <dbReference type="Rhea" id="RHEA-COMP:9680"/>
        <dbReference type="ChEBI" id="CHEBI:15378"/>
        <dbReference type="ChEBI" id="CHEBI:57501"/>
        <dbReference type="ChEBI" id="CHEBI:57783"/>
        <dbReference type="ChEBI" id="CHEBI:58349"/>
        <dbReference type="ChEBI" id="CHEBI:78442"/>
        <dbReference type="ChEBI" id="CHEBI:78520"/>
        <dbReference type="EC" id="1.2.1.70"/>
    </reaction>
</comment>
<sequence length="322" mass="35510">MPSMVTERRERTSGVPVSEICQHRLLLFNHDAIRHLFEVSAGLDSLVPGEGQILTQVRQVVKVGRRVAGFGRNIIGLFNRAINVGKEVRASTNIAVGAVSVSSVAVELALKKLPKPSHATARLLVIGAGEMGKLLIKHLVAKGCTKMAAVRRVLLLTAKQSNVRKSFTDPSEKCWPMLRKQMWSSSVLHQKVHCFENVQTLPSVGPEVGGFRVFTDISVPRNVAWRDSLETTGPTIKKLRAYAERIRDRELKKFLSDIGDDLPEKTRTVVVELTGALTNKLLGGPMPRLRCDGNDGRTLSETLENMRALNCSHRDLGVEIQS</sequence>
<dbReference type="InterPro" id="IPR036343">
    <property type="entry name" value="GluRdtase_N_sf"/>
</dbReference>
<dbReference type="EC" id="1.2.1.70" evidence="3"/>
<dbReference type="AlphaFoldDB" id="A0A9Q1Q4N9"/>
<dbReference type="Pfam" id="PF01488">
    <property type="entry name" value="Shikimate_DH"/>
    <property type="match status" value="1"/>
</dbReference>
<evidence type="ECO:0000313" key="12">
    <source>
        <dbReference type="Proteomes" id="UP001153076"/>
    </source>
</evidence>
<dbReference type="InterPro" id="IPR015895">
    <property type="entry name" value="4pyrrol_synth_GluRdtase_N"/>
</dbReference>
<dbReference type="PANTHER" id="PTHR43120">
    <property type="entry name" value="GLUTAMYL-TRNA REDUCTASE 1, CHLOROPLASTIC"/>
    <property type="match status" value="1"/>
</dbReference>
<evidence type="ECO:0000313" key="11">
    <source>
        <dbReference type="EMBL" id="KAJ8429537.1"/>
    </source>
</evidence>
<gene>
    <name evidence="11" type="ORF">Cgig2_025723</name>
</gene>
<keyword evidence="6" id="KW-0627">Porphyrin biosynthesis</keyword>
<dbReference type="Gene3D" id="3.30.460.30">
    <property type="entry name" value="Glutamyl-tRNA reductase, N-terminal domain"/>
    <property type="match status" value="1"/>
</dbReference>
<organism evidence="11 12">
    <name type="scientific">Carnegiea gigantea</name>
    <dbReference type="NCBI Taxonomy" id="171969"/>
    <lineage>
        <taxon>Eukaryota</taxon>
        <taxon>Viridiplantae</taxon>
        <taxon>Streptophyta</taxon>
        <taxon>Embryophyta</taxon>
        <taxon>Tracheophyta</taxon>
        <taxon>Spermatophyta</taxon>
        <taxon>Magnoliopsida</taxon>
        <taxon>eudicotyledons</taxon>
        <taxon>Gunneridae</taxon>
        <taxon>Pentapetalae</taxon>
        <taxon>Caryophyllales</taxon>
        <taxon>Cactineae</taxon>
        <taxon>Cactaceae</taxon>
        <taxon>Cactoideae</taxon>
        <taxon>Echinocereeae</taxon>
        <taxon>Carnegiea</taxon>
    </lineage>
</organism>
<dbReference type="GO" id="GO:0006779">
    <property type="term" value="P:porphyrin-containing compound biosynthetic process"/>
    <property type="evidence" value="ECO:0007669"/>
    <property type="project" value="UniProtKB-KW"/>
</dbReference>
<dbReference type="GO" id="GO:0050661">
    <property type="term" value="F:NADP binding"/>
    <property type="evidence" value="ECO:0007669"/>
    <property type="project" value="InterPro"/>
</dbReference>
<dbReference type="PANTHER" id="PTHR43120:SF1">
    <property type="entry name" value="GLUTAMYL-TRNA REDUCTASE 1, CHLOROPLASTIC"/>
    <property type="match status" value="1"/>
</dbReference>
<comment type="similarity">
    <text evidence="2">Belongs to the glutamyl-tRNA reductase family.</text>
</comment>
<dbReference type="EMBL" id="JAKOGI010000886">
    <property type="protein sequence ID" value="KAJ8429537.1"/>
    <property type="molecule type" value="Genomic_DNA"/>
</dbReference>
<keyword evidence="5" id="KW-0560">Oxidoreductase</keyword>
<evidence type="ECO:0000256" key="6">
    <source>
        <dbReference type="ARBA" id="ARBA00023244"/>
    </source>
</evidence>
<dbReference type="InterPro" id="IPR036453">
    <property type="entry name" value="GluRdtase_dimer_dom_sf"/>
</dbReference>
<dbReference type="Pfam" id="PF00745">
    <property type="entry name" value="GlutR_dimer"/>
    <property type="match status" value="1"/>
</dbReference>
<dbReference type="HAMAP" id="MF_00087">
    <property type="entry name" value="Glu_tRNA_reductase"/>
    <property type="match status" value="1"/>
</dbReference>